<dbReference type="RefSeq" id="WP_242287581.1">
    <property type="nucleotide sequence ID" value="NZ_JAKKSL010000003.1"/>
</dbReference>
<keyword evidence="2" id="KW-0813">Transport</keyword>
<dbReference type="NCBIfam" id="NF033749">
    <property type="entry name" value="bact_hemeryth"/>
    <property type="match status" value="1"/>
</dbReference>
<dbReference type="SMART" id="SM00448">
    <property type="entry name" value="REC"/>
    <property type="match status" value="1"/>
</dbReference>
<organism evidence="8 9">
    <name type="scientific">Colwellia maritima</name>
    <dbReference type="NCBI Taxonomy" id="2912588"/>
    <lineage>
        <taxon>Bacteria</taxon>
        <taxon>Pseudomonadati</taxon>
        <taxon>Pseudomonadota</taxon>
        <taxon>Gammaproteobacteria</taxon>
        <taxon>Alteromonadales</taxon>
        <taxon>Colwelliaceae</taxon>
        <taxon>Colwellia</taxon>
    </lineage>
</organism>
<evidence type="ECO:0000256" key="3">
    <source>
        <dbReference type="ARBA" id="ARBA00022723"/>
    </source>
</evidence>
<feature type="domain" description="Response regulatory" evidence="7">
    <location>
        <begin position="270"/>
        <end position="384"/>
    </location>
</feature>
<dbReference type="InterPro" id="IPR016131">
    <property type="entry name" value="Haemerythrin_Fe_BS"/>
</dbReference>
<dbReference type="CDD" id="cd00156">
    <property type="entry name" value="REC"/>
    <property type="match status" value="1"/>
</dbReference>
<keyword evidence="9" id="KW-1185">Reference proteome</keyword>
<dbReference type="PANTHER" id="PTHR37164:SF1">
    <property type="entry name" value="BACTERIOHEMERYTHRIN"/>
    <property type="match status" value="1"/>
</dbReference>
<comment type="similarity">
    <text evidence="1">Belongs to the hemerythrin family.</text>
</comment>
<feature type="coiled-coil region" evidence="6">
    <location>
        <begin position="207"/>
        <end position="241"/>
    </location>
</feature>
<dbReference type="PROSITE" id="PS50110">
    <property type="entry name" value="RESPONSE_REGULATORY"/>
    <property type="match status" value="1"/>
</dbReference>
<dbReference type="InterPro" id="IPR035938">
    <property type="entry name" value="Hemerythrin-like_sf"/>
</dbReference>
<evidence type="ECO:0000256" key="6">
    <source>
        <dbReference type="SAM" id="Coils"/>
    </source>
</evidence>
<dbReference type="InterPro" id="IPR001789">
    <property type="entry name" value="Sig_transdc_resp-reg_receiver"/>
</dbReference>
<comment type="caution">
    <text evidence="8">The sequence shown here is derived from an EMBL/GenBank/DDBJ whole genome shotgun (WGS) entry which is preliminary data.</text>
</comment>
<evidence type="ECO:0000259" key="7">
    <source>
        <dbReference type="PROSITE" id="PS50110"/>
    </source>
</evidence>
<dbReference type="InterPro" id="IPR012312">
    <property type="entry name" value="Hemerythrin-like"/>
</dbReference>
<dbReference type="EMBL" id="JAKKSL010000003">
    <property type="protein sequence ID" value="MCI2284808.1"/>
    <property type="molecule type" value="Genomic_DNA"/>
</dbReference>
<dbReference type="Gene3D" id="1.20.120.50">
    <property type="entry name" value="Hemerythrin-like"/>
    <property type="match status" value="1"/>
</dbReference>
<evidence type="ECO:0000256" key="4">
    <source>
        <dbReference type="ARBA" id="ARBA00023004"/>
    </source>
</evidence>
<keyword evidence="3" id="KW-0479">Metal-binding</keyword>
<gene>
    <name evidence="8" type="ORF">L3081_17185</name>
</gene>
<evidence type="ECO:0000256" key="5">
    <source>
        <dbReference type="PROSITE-ProRule" id="PRU00169"/>
    </source>
</evidence>
<dbReference type="InterPro" id="IPR011006">
    <property type="entry name" value="CheY-like_superfamily"/>
</dbReference>
<proteinExistence type="inferred from homology"/>
<dbReference type="InterPro" id="IPR050669">
    <property type="entry name" value="Hemerythrin"/>
</dbReference>
<evidence type="ECO:0000313" key="9">
    <source>
        <dbReference type="Proteomes" id="UP001139646"/>
    </source>
</evidence>
<dbReference type="CDD" id="cd12107">
    <property type="entry name" value="Hemerythrin"/>
    <property type="match status" value="1"/>
</dbReference>
<dbReference type="PROSITE" id="PS00550">
    <property type="entry name" value="HEMERYTHRINS"/>
    <property type="match status" value="1"/>
</dbReference>
<evidence type="ECO:0000256" key="2">
    <source>
        <dbReference type="ARBA" id="ARBA00022621"/>
    </source>
</evidence>
<accession>A0ABS9X3J0</accession>
<dbReference type="Proteomes" id="UP001139646">
    <property type="component" value="Unassembled WGS sequence"/>
</dbReference>
<sequence length="535" mass="61311">MRVLNQPDVIMVYQDRDVVEPAIKQIMELELDFKAYKHNPKRMQEIAKLAPKVLLLSSNDVKNTIQFYIDYLEEYEQNIAPHSAVLLINNRETLNAYLACENGLFDNYVIINPLNEPYRLKPVLLQELKIIDSHKNNSLDILISEGDDQLASCIEHGVALKKSFIHEVNKCGETLLSATNDSFAGIEGMEAKTVLQNLIGLSLDEMNENISSEIQNILTQLNQLKLNNDKIKQSVNKHNTQSNKTIVGVNAELLTSTEEKDLPLITSRYKVLIAEPSDLFTRVIEAIFSETVFKYLLVNDGKSALSQIAKFQPDVVLLAYDLPNVNGIDVTKTIRKKGNKVPIIAYANHVEKAVMKEWIEQGLSGYLLKPLKKSAILASVNYAVKNPEDVLTYDESFGQSEIHWDAEYAVGNADMDNQHKELFDMINEFFKQDNKQSAIILFESLSSYIDLHFESEENLLRQINYPATDEHIKQHEELRHNFNALRNRLIHYDIDIQHKIGMFLYNWMAKHILQSDMEYKAYALSIEEDSFMPEK</sequence>
<keyword evidence="4" id="KW-0408">Iron</keyword>
<dbReference type="SUPFAM" id="SSF52172">
    <property type="entry name" value="CheY-like"/>
    <property type="match status" value="1"/>
</dbReference>
<keyword evidence="6" id="KW-0175">Coiled coil</keyword>
<protein>
    <submittedName>
        <fullName evidence="8">Bacteriohemerythrin</fullName>
    </submittedName>
</protein>
<comment type="caution">
    <text evidence="5">Lacks conserved residue(s) required for the propagation of feature annotation.</text>
</comment>
<keyword evidence="2" id="KW-0561">Oxygen transport</keyword>
<dbReference type="Pfam" id="PF01814">
    <property type="entry name" value="Hemerythrin"/>
    <property type="match status" value="1"/>
</dbReference>
<dbReference type="Pfam" id="PF00072">
    <property type="entry name" value="Response_reg"/>
    <property type="match status" value="1"/>
</dbReference>
<evidence type="ECO:0000313" key="8">
    <source>
        <dbReference type="EMBL" id="MCI2284808.1"/>
    </source>
</evidence>
<dbReference type="InterPro" id="IPR012827">
    <property type="entry name" value="Hemerythrin_metal-bd"/>
</dbReference>
<dbReference type="Gene3D" id="3.40.50.2300">
    <property type="match status" value="1"/>
</dbReference>
<dbReference type="NCBIfam" id="TIGR02481">
    <property type="entry name" value="hemeryth_dom"/>
    <property type="match status" value="1"/>
</dbReference>
<dbReference type="SUPFAM" id="SSF47188">
    <property type="entry name" value="Hemerythrin-like"/>
    <property type="match status" value="1"/>
</dbReference>
<reference evidence="8" key="1">
    <citation type="submission" date="2022-01" db="EMBL/GenBank/DDBJ databases">
        <title>Colwellia maritima, isolated from seawater.</title>
        <authorList>
            <person name="Kristyanto S."/>
            <person name="Jung J."/>
            <person name="Jeon C.O."/>
        </authorList>
    </citation>
    <scope>NUCLEOTIDE SEQUENCE</scope>
    <source>
        <strain evidence="8">MSW7</strain>
    </source>
</reference>
<name>A0ABS9X3J0_9GAMM</name>
<dbReference type="PANTHER" id="PTHR37164">
    <property type="entry name" value="BACTERIOHEMERYTHRIN"/>
    <property type="match status" value="1"/>
</dbReference>
<evidence type="ECO:0000256" key="1">
    <source>
        <dbReference type="ARBA" id="ARBA00010587"/>
    </source>
</evidence>